<keyword evidence="8" id="KW-0507">mRNA processing</keyword>
<keyword evidence="18" id="KW-0472">Membrane</keyword>
<evidence type="ECO:0000256" key="18">
    <source>
        <dbReference type="SAM" id="Phobius"/>
    </source>
</evidence>
<proteinExistence type="inferred from homology"/>
<feature type="domain" description="Flavodoxin-like" evidence="19">
    <location>
        <begin position="542"/>
        <end position="697"/>
    </location>
</feature>
<comment type="subcellular location">
    <subcellularLocation>
        <location evidence="2">Nucleus</location>
    </subcellularLocation>
</comment>
<feature type="compositionally biased region" description="Acidic residues" evidence="17">
    <location>
        <begin position="712"/>
        <end position="729"/>
    </location>
</feature>
<sequence length="1122" mass="127812">MADDEGDKYLYGEEDDYKPSNGVEVPKNEGNGSPLYGSNVDMEDLPKNREIGSEEEEEVESDSDIEFVIETKPGQRAEPLSRPAPYSNVKISAPTKGIDKVFIASSKQEPPSTKPPGVDVDHVAEWNGKPLYQLDIESLAEKPWRKPGADITDYFNYGFDEFTWMAYCTKQEGIRRDFTPQKIMQMMEQMPGTDMMSMPPNMQVMMAAGGFPGMQNISGMKPDMVSMMGMGMSDMSGFMMNMGQMGFQQFPPGLNSMNPEPQLGQNAQGKQMPYSHNLYNMQPYGGYNQMQSQYGSQMQGVKSTSSTSKGHNADGAKVLPNERVQSSVNYKQDSSLGSSKESHESIESVSNAPQNRSSARSNMQNRNKSSSIIPDFMEFCQRIIISLYFLIYIIQLCFDYLDKIDKNFKKNFHYYLGDKLEVSNMLLLLYQLWKSYRVFIAICLVLVYTLYFFIAYFQQKIPLIDRKSCALSVPSKENHVISPEEDKNGFTEISKFVKIRTPKRFVGSSVKHPKPSNISRDARQSLVQNNGQVIVDVNDIYVSILYQTLLGSTEKYAKILHDILSPHFEKKVLLKNLDFVEDFDDYFVSPDNPESRIFILLIPSYETDSPVDLLISTLKDVLHDFRVGAIPLRNLKGYAVLGFGDENEWPGQKFCYQARDVDQYMSKLGARRIVSLGCGNVKGDIINDIQSWANVLLNGIKNGTMPELIPDVSDESENEPSEDNEDSVVDMEDMGMLMKTKKKDPRELEPKEMVSKSSPTYKSLVKQGYTIVGSHSGVKICRWTKSALRGRGSCYKYSFYGIRSHLCMETTPSLACANKCVFYILLGMMEGHYNKIKQMKGIPGIRSERLEEAMRIRHCALSLVGEPITYPYINELIKMLHDRKISTFLVTNAQHPDALESIEHVTQLYVSIDASTKDSLKKIDRPLFKDFWERFISCLEILSRKQQRTVYRLTLVKGFNTEEVEQYAHLVSIGKPCFIEVKGVTYCGNSNSSSLTMKNVPFHEEVVGFVKALAKKISEVDNILEYDIACEHVHSCCVLIAQKKFYINGKWYTHINYDRFFELLESNMPFSVMDYISETPQWAYFNSPYEGFSPDDVRWKRKNAKTVDFKKEEIGLQNNVEY</sequence>
<dbReference type="SUPFAM" id="SSF52218">
    <property type="entry name" value="Flavoproteins"/>
    <property type="match status" value="1"/>
</dbReference>
<comment type="catalytic activity">
    <reaction evidence="16">
        <text>N(1)-methylguanosine(37) in tRNA(Phe) + pyruvate + S-adenosyl-L-methionine = 4-demethylwyosine(37) in tRNA(Phe) + 5'-deoxyadenosine + L-methionine + CO2 + H2O</text>
        <dbReference type="Rhea" id="RHEA:36347"/>
        <dbReference type="Rhea" id="RHEA-COMP:10164"/>
        <dbReference type="Rhea" id="RHEA-COMP:10165"/>
        <dbReference type="ChEBI" id="CHEBI:15361"/>
        <dbReference type="ChEBI" id="CHEBI:15377"/>
        <dbReference type="ChEBI" id="CHEBI:16526"/>
        <dbReference type="ChEBI" id="CHEBI:17319"/>
        <dbReference type="ChEBI" id="CHEBI:57844"/>
        <dbReference type="ChEBI" id="CHEBI:59789"/>
        <dbReference type="ChEBI" id="CHEBI:64315"/>
        <dbReference type="ChEBI" id="CHEBI:73542"/>
        <dbReference type="EC" id="4.1.3.44"/>
    </reaction>
</comment>
<evidence type="ECO:0000256" key="2">
    <source>
        <dbReference type="ARBA" id="ARBA00004123"/>
    </source>
</evidence>
<dbReference type="GO" id="GO:0046872">
    <property type="term" value="F:metal ion binding"/>
    <property type="evidence" value="ECO:0007669"/>
    <property type="project" value="UniProtKB-KW"/>
</dbReference>
<evidence type="ECO:0000256" key="4">
    <source>
        <dbReference type="ARBA" id="ARBA00007459"/>
    </source>
</evidence>
<keyword evidence="15" id="KW-0539">Nucleus</keyword>
<evidence type="ECO:0000256" key="10">
    <source>
        <dbReference type="ARBA" id="ARBA00022694"/>
    </source>
</evidence>
<dbReference type="Pfam" id="PF00258">
    <property type="entry name" value="Flavodoxin_1"/>
    <property type="match status" value="1"/>
</dbReference>
<dbReference type="InterPro" id="IPR008254">
    <property type="entry name" value="Flavodoxin/NO_synth"/>
</dbReference>
<dbReference type="Pfam" id="PF04055">
    <property type="entry name" value="Radical_SAM"/>
    <property type="match status" value="1"/>
</dbReference>
<dbReference type="Gene3D" id="3.20.20.70">
    <property type="entry name" value="Aldolase class I"/>
    <property type="match status" value="2"/>
</dbReference>
<evidence type="ECO:0000313" key="22">
    <source>
        <dbReference type="Proteomes" id="UP000663699"/>
    </source>
</evidence>
<feature type="compositionally biased region" description="Polar residues" evidence="17">
    <location>
        <begin position="347"/>
        <end position="367"/>
    </location>
</feature>
<comment type="pathway">
    <text evidence="3">tRNA modification; wybutosine-tRNA(Phe) biosynthesis.</text>
</comment>
<evidence type="ECO:0000256" key="7">
    <source>
        <dbReference type="ARBA" id="ARBA00022485"/>
    </source>
</evidence>
<dbReference type="PANTHER" id="PTHR13930">
    <property type="entry name" value="S-ADENOSYL-L-METHIONINE-DEPENDENT TRNA 4-DEMETHYLWYOSINE SYNTHASE"/>
    <property type="match status" value="1"/>
</dbReference>
<evidence type="ECO:0000256" key="6">
    <source>
        <dbReference type="ARBA" id="ARBA00012821"/>
    </source>
</evidence>
<evidence type="ECO:0000256" key="9">
    <source>
        <dbReference type="ARBA" id="ARBA00022691"/>
    </source>
</evidence>
<evidence type="ECO:0000256" key="5">
    <source>
        <dbReference type="ARBA" id="ARBA00010115"/>
    </source>
</evidence>
<dbReference type="GO" id="GO:0031591">
    <property type="term" value="P:wybutosine biosynthetic process"/>
    <property type="evidence" value="ECO:0007669"/>
    <property type="project" value="TreeGrafter"/>
</dbReference>
<feature type="transmembrane region" description="Helical" evidence="18">
    <location>
        <begin position="438"/>
        <end position="457"/>
    </location>
</feature>
<dbReference type="Proteomes" id="UP000663699">
    <property type="component" value="Chromosome 7"/>
</dbReference>
<dbReference type="Pfam" id="PF08608">
    <property type="entry name" value="Wyosine_form"/>
    <property type="match status" value="1"/>
</dbReference>
<dbReference type="InterPro" id="IPR058240">
    <property type="entry name" value="rSAM_sf"/>
</dbReference>
<dbReference type="InterPro" id="IPR007197">
    <property type="entry name" value="rSAM"/>
</dbReference>
<evidence type="ECO:0000256" key="3">
    <source>
        <dbReference type="ARBA" id="ARBA00004797"/>
    </source>
</evidence>
<organism evidence="21 22">
    <name type="scientific">Pneumocystis wakefieldiae</name>
    <dbReference type="NCBI Taxonomy" id="38082"/>
    <lineage>
        <taxon>Eukaryota</taxon>
        <taxon>Fungi</taxon>
        <taxon>Dikarya</taxon>
        <taxon>Ascomycota</taxon>
        <taxon>Taphrinomycotina</taxon>
        <taxon>Pneumocystomycetes</taxon>
        <taxon>Pneumocystaceae</taxon>
        <taxon>Pneumocystis</taxon>
    </lineage>
</organism>
<comment type="similarity">
    <text evidence="4">Belongs to the FIP1 family.</text>
</comment>
<keyword evidence="14" id="KW-0456">Lyase</keyword>
<dbReference type="PROSITE" id="PS51918">
    <property type="entry name" value="RADICAL_SAM"/>
    <property type="match status" value="1"/>
</dbReference>
<dbReference type="GO" id="GO:0010181">
    <property type="term" value="F:FMN binding"/>
    <property type="evidence" value="ECO:0007669"/>
    <property type="project" value="InterPro"/>
</dbReference>
<feature type="compositionally biased region" description="Polar residues" evidence="17">
    <location>
        <begin position="301"/>
        <end position="310"/>
    </location>
</feature>
<feature type="compositionally biased region" description="Acidic residues" evidence="17">
    <location>
        <begin position="53"/>
        <end position="67"/>
    </location>
</feature>
<evidence type="ECO:0000256" key="17">
    <source>
        <dbReference type="SAM" id="MobiDB-lite"/>
    </source>
</evidence>
<evidence type="ECO:0000313" key="21">
    <source>
        <dbReference type="EMBL" id="QSL65626.1"/>
    </source>
</evidence>
<dbReference type="GO" id="GO:0005634">
    <property type="term" value="C:nucleus"/>
    <property type="evidence" value="ECO:0007669"/>
    <property type="project" value="UniProtKB-SubCell"/>
</dbReference>
<dbReference type="OrthoDB" id="271553at2759"/>
<feature type="transmembrane region" description="Helical" evidence="18">
    <location>
        <begin position="383"/>
        <end position="401"/>
    </location>
</feature>
<keyword evidence="18" id="KW-1133">Transmembrane helix</keyword>
<dbReference type="GO" id="GO:0006397">
    <property type="term" value="P:mRNA processing"/>
    <property type="evidence" value="ECO:0007669"/>
    <property type="project" value="UniProtKB-KW"/>
</dbReference>
<evidence type="ECO:0000256" key="12">
    <source>
        <dbReference type="ARBA" id="ARBA00023004"/>
    </source>
</evidence>
<dbReference type="InterPro" id="IPR013785">
    <property type="entry name" value="Aldolase_TIM"/>
</dbReference>
<evidence type="ECO:0000256" key="14">
    <source>
        <dbReference type="ARBA" id="ARBA00023239"/>
    </source>
</evidence>
<keyword evidence="12" id="KW-0408">Iron</keyword>
<feature type="region of interest" description="Disordered" evidence="17">
    <location>
        <begin position="292"/>
        <end position="367"/>
    </location>
</feature>
<keyword evidence="13" id="KW-0411">Iron-sulfur</keyword>
<evidence type="ECO:0000256" key="11">
    <source>
        <dbReference type="ARBA" id="ARBA00022723"/>
    </source>
</evidence>
<dbReference type="Pfam" id="PF05182">
    <property type="entry name" value="Fip1"/>
    <property type="match status" value="1"/>
</dbReference>
<evidence type="ECO:0000256" key="8">
    <source>
        <dbReference type="ARBA" id="ARBA00022664"/>
    </source>
</evidence>
<gene>
    <name evidence="21" type="ORF">MERGE_002939</name>
</gene>
<feature type="compositionally biased region" description="Polar residues" evidence="17">
    <location>
        <begin position="323"/>
        <end position="333"/>
    </location>
</feature>
<dbReference type="InterPro" id="IPR029039">
    <property type="entry name" value="Flavoprotein-like_sf"/>
</dbReference>
<feature type="domain" description="Radical SAM core" evidence="20">
    <location>
        <begin position="800"/>
        <end position="1024"/>
    </location>
</feature>
<evidence type="ECO:0000256" key="15">
    <source>
        <dbReference type="ARBA" id="ARBA00023242"/>
    </source>
</evidence>
<comment type="similarity">
    <text evidence="5">Belongs to the TYW1 family.</text>
</comment>
<dbReference type="InterPro" id="IPR013917">
    <property type="entry name" value="tRNA_wybutosine-synth"/>
</dbReference>
<dbReference type="Gene3D" id="3.40.50.360">
    <property type="match status" value="1"/>
</dbReference>
<keyword evidence="11" id="KW-0479">Metal-binding</keyword>
<dbReference type="InterPro" id="IPR034556">
    <property type="entry name" value="tRNA_wybutosine-synthase"/>
</dbReference>
<evidence type="ECO:0000256" key="1">
    <source>
        <dbReference type="ARBA" id="ARBA00001966"/>
    </source>
</evidence>
<name>A0A899FYP2_9ASCO</name>
<dbReference type="AlphaFoldDB" id="A0A899FYP2"/>
<comment type="cofactor">
    <cofactor evidence="1">
        <name>[4Fe-4S] cluster</name>
        <dbReference type="ChEBI" id="CHEBI:49883"/>
    </cofactor>
</comment>
<dbReference type="GO" id="GO:0051539">
    <property type="term" value="F:4 iron, 4 sulfur cluster binding"/>
    <property type="evidence" value="ECO:0007669"/>
    <property type="project" value="UniProtKB-KW"/>
</dbReference>
<keyword evidence="22" id="KW-1185">Reference proteome</keyword>
<evidence type="ECO:0000256" key="16">
    <source>
        <dbReference type="ARBA" id="ARBA00049466"/>
    </source>
</evidence>
<keyword evidence="7" id="KW-0004">4Fe-4S</keyword>
<dbReference type="PANTHER" id="PTHR13930:SF0">
    <property type="entry name" value="S-ADENOSYL-L-METHIONINE-DEPENDENT TRNA 4-DEMETHYLWYOSINE SYNTHASE TYW1-RELATED"/>
    <property type="match status" value="1"/>
</dbReference>
<protein>
    <recommendedName>
        <fullName evidence="6">tRNA 4-demethylwyosine synthase (AdoMet-dependent)</fullName>
        <ecNumber evidence="6">4.1.3.44</ecNumber>
    </recommendedName>
</protein>
<feature type="region of interest" description="Disordered" evidence="17">
    <location>
        <begin position="1"/>
        <end position="88"/>
    </location>
</feature>
<dbReference type="UniPathway" id="UPA00375"/>
<feature type="region of interest" description="Disordered" evidence="17">
    <location>
        <begin position="707"/>
        <end position="729"/>
    </location>
</feature>
<dbReference type="SUPFAM" id="SSF102114">
    <property type="entry name" value="Radical SAM enzymes"/>
    <property type="match status" value="1"/>
</dbReference>
<keyword evidence="10" id="KW-0819">tRNA processing</keyword>
<evidence type="ECO:0000259" key="20">
    <source>
        <dbReference type="PROSITE" id="PS51918"/>
    </source>
</evidence>
<dbReference type="InterPro" id="IPR007854">
    <property type="entry name" value="Fip1_dom"/>
</dbReference>
<keyword evidence="9" id="KW-0949">S-adenosyl-L-methionine</keyword>
<evidence type="ECO:0000259" key="19">
    <source>
        <dbReference type="PROSITE" id="PS50902"/>
    </source>
</evidence>
<reference evidence="21" key="1">
    <citation type="submission" date="2020-06" db="EMBL/GenBank/DDBJ databases">
        <title>Genomes of multiple members of Pneumocystis genus reveal paths to human pathogen Pneumocystis jirovecii.</title>
        <authorList>
            <person name="Cisse O.H."/>
            <person name="Ma L."/>
            <person name="Dekker J."/>
            <person name="Khil P."/>
            <person name="Jo J."/>
            <person name="Brenchley J."/>
            <person name="Blair R."/>
            <person name="Pahar B."/>
            <person name="Chabe M."/>
            <person name="Van Rompay K.A."/>
            <person name="Keesler R."/>
            <person name="Sukura A."/>
            <person name="Hirsch V."/>
            <person name="Kutty G."/>
            <person name="Liu Y."/>
            <person name="Peng L."/>
            <person name="Chen J."/>
            <person name="Song J."/>
            <person name="Weissenbacher-Lang C."/>
            <person name="Xu J."/>
            <person name="Upham N.S."/>
            <person name="Stajich J.E."/>
            <person name="Cuomo C.A."/>
            <person name="Cushion M.T."/>
            <person name="Kovacs J.A."/>
        </authorList>
    </citation>
    <scope>NUCLEOTIDE SEQUENCE</scope>
    <source>
        <strain evidence="21">2A</strain>
    </source>
</reference>
<evidence type="ECO:0000256" key="13">
    <source>
        <dbReference type="ARBA" id="ARBA00023014"/>
    </source>
</evidence>
<dbReference type="EC" id="4.1.3.44" evidence="6"/>
<keyword evidence="18" id="KW-0812">Transmembrane</keyword>
<dbReference type="CDD" id="cd01335">
    <property type="entry name" value="Radical_SAM"/>
    <property type="match status" value="1"/>
</dbReference>
<feature type="compositionally biased region" description="Acidic residues" evidence="17">
    <location>
        <begin position="1"/>
        <end position="16"/>
    </location>
</feature>
<accession>A0A899FYP2</accession>
<dbReference type="GO" id="GO:0102521">
    <property type="term" value="F:tRNA-4-demethylwyosine synthase activity"/>
    <property type="evidence" value="ECO:0007669"/>
    <property type="project" value="UniProtKB-EC"/>
</dbReference>
<dbReference type="PROSITE" id="PS50902">
    <property type="entry name" value="FLAVODOXIN_LIKE"/>
    <property type="match status" value="1"/>
</dbReference>
<dbReference type="EMBL" id="CP054538">
    <property type="protein sequence ID" value="QSL65626.1"/>
    <property type="molecule type" value="Genomic_DNA"/>
</dbReference>